<dbReference type="AlphaFoldDB" id="A0A839UML5"/>
<evidence type="ECO:0000256" key="4">
    <source>
        <dbReference type="ARBA" id="ARBA00022475"/>
    </source>
</evidence>
<dbReference type="PANTHER" id="PTHR30269">
    <property type="entry name" value="TRANSMEMBRANE PROTEIN YFCA"/>
    <property type="match status" value="1"/>
</dbReference>
<dbReference type="InterPro" id="IPR052017">
    <property type="entry name" value="TSUP"/>
</dbReference>
<evidence type="ECO:0000256" key="6">
    <source>
        <dbReference type="ARBA" id="ARBA00022989"/>
    </source>
</evidence>
<keyword evidence="4 8" id="KW-1003">Cell membrane</keyword>
<protein>
    <recommendedName>
        <fullName evidence="8">Probable membrane transporter protein</fullName>
    </recommendedName>
</protein>
<evidence type="ECO:0000256" key="5">
    <source>
        <dbReference type="ARBA" id="ARBA00022692"/>
    </source>
</evidence>
<dbReference type="Pfam" id="PF01925">
    <property type="entry name" value="TauE"/>
    <property type="match status" value="1"/>
</dbReference>
<dbReference type="GO" id="GO:0005886">
    <property type="term" value="C:plasma membrane"/>
    <property type="evidence" value="ECO:0007669"/>
    <property type="project" value="UniProtKB-SubCell"/>
</dbReference>
<dbReference type="EMBL" id="JACHXZ010000003">
    <property type="protein sequence ID" value="MBB3169424.1"/>
    <property type="molecule type" value="Genomic_DNA"/>
</dbReference>
<keyword evidence="6 8" id="KW-1133">Transmembrane helix</keyword>
<keyword evidence="5 8" id="KW-0812">Transmembrane</keyword>
<feature type="transmembrane region" description="Helical" evidence="8">
    <location>
        <begin position="230"/>
        <end position="248"/>
    </location>
</feature>
<proteinExistence type="inferred from homology"/>
<feature type="transmembrane region" description="Helical" evidence="8">
    <location>
        <begin position="76"/>
        <end position="94"/>
    </location>
</feature>
<dbReference type="RefSeq" id="WP_183910894.1">
    <property type="nucleotide sequence ID" value="NZ_JACHXZ010000003.1"/>
</dbReference>
<keyword evidence="7 8" id="KW-0472">Membrane</keyword>
<accession>A0A839UML5</accession>
<keyword evidence="10" id="KW-1185">Reference proteome</keyword>
<comment type="subcellular location">
    <subcellularLocation>
        <location evidence="1 8">Cell membrane</location>
        <topology evidence="1 8">Multi-pass membrane protein</topology>
    </subcellularLocation>
</comment>
<comment type="caution">
    <text evidence="9">The sequence shown here is derived from an EMBL/GenBank/DDBJ whole genome shotgun (WGS) entry which is preliminary data.</text>
</comment>
<organism evidence="9 10">
    <name type="scientific">Simiduia aestuariiviva</name>
    <dbReference type="NCBI Taxonomy" id="1510459"/>
    <lineage>
        <taxon>Bacteria</taxon>
        <taxon>Pseudomonadati</taxon>
        <taxon>Pseudomonadota</taxon>
        <taxon>Gammaproteobacteria</taxon>
        <taxon>Cellvibrionales</taxon>
        <taxon>Cellvibrionaceae</taxon>
        <taxon>Simiduia</taxon>
    </lineage>
</organism>
<comment type="similarity">
    <text evidence="2 8">Belongs to the 4-toluene sulfonate uptake permease (TSUP) (TC 2.A.102) family.</text>
</comment>
<sequence length="251" mass="27080">MEWAWWVYLALTCVAFTAGFVSAIAGAGGLIVLPVLLWVGVPPLNALAVNKFQSVFGTLSSTLNFFRKGHLDLRPLWPGLVCAFVGAIVGTWLVQRLPAEWLTRLLPLLLFVLALYFAFSSDISDDSRHARLSQGPFNLLAGGGLGLYGGFFGPGMGSFYAAAFARWRGMPMRAATASTKPFVLVVNSTSMVVFVLAGYQWWGLAVLMAVAQFAGARLGSNLVISQGARLVRPLLVLVTLAIAGNLLWRSW</sequence>
<reference evidence="9 10" key="1">
    <citation type="submission" date="2020-08" db="EMBL/GenBank/DDBJ databases">
        <title>Genomic Encyclopedia of Type Strains, Phase III (KMG-III): the genomes of soil and plant-associated and newly described type strains.</title>
        <authorList>
            <person name="Whitman W."/>
        </authorList>
    </citation>
    <scope>NUCLEOTIDE SEQUENCE [LARGE SCALE GENOMIC DNA]</scope>
    <source>
        <strain evidence="9 10">CECT 8571</strain>
    </source>
</reference>
<keyword evidence="3" id="KW-0813">Transport</keyword>
<evidence type="ECO:0000256" key="2">
    <source>
        <dbReference type="ARBA" id="ARBA00009142"/>
    </source>
</evidence>
<evidence type="ECO:0000313" key="9">
    <source>
        <dbReference type="EMBL" id="MBB3169424.1"/>
    </source>
</evidence>
<dbReference type="InterPro" id="IPR002781">
    <property type="entry name" value="TM_pro_TauE-like"/>
</dbReference>
<evidence type="ECO:0000256" key="8">
    <source>
        <dbReference type="RuleBase" id="RU363041"/>
    </source>
</evidence>
<evidence type="ECO:0000256" key="1">
    <source>
        <dbReference type="ARBA" id="ARBA00004651"/>
    </source>
</evidence>
<evidence type="ECO:0000256" key="7">
    <source>
        <dbReference type="ARBA" id="ARBA00023136"/>
    </source>
</evidence>
<evidence type="ECO:0000256" key="3">
    <source>
        <dbReference type="ARBA" id="ARBA00022448"/>
    </source>
</evidence>
<feature type="transmembrane region" description="Helical" evidence="8">
    <location>
        <begin position="182"/>
        <end position="210"/>
    </location>
</feature>
<feature type="transmembrane region" description="Helical" evidence="8">
    <location>
        <begin position="7"/>
        <end position="40"/>
    </location>
</feature>
<gene>
    <name evidence="9" type="ORF">FHS30_002632</name>
</gene>
<name>A0A839UML5_9GAMM</name>
<feature type="transmembrane region" description="Helical" evidence="8">
    <location>
        <begin position="139"/>
        <end position="161"/>
    </location>
</feature>
<evidence type="ECO:0000313" key="10">
    <source>
        <dbReference type="Proteomes" id="UP000559987"/>
    </source>
</evidence>
<feature type="transmembrane region" description="Helical" evidence="8">
    <location>
        <begin position="101"/>
        <end position="119"/>
    </location>
</feature>
<dbReference type="PANTHER" id="PTHR30269:SF0">
    <property type="entry name" value="MEMBRANE TRANSPORTER PROTEIN YFCA-RELATED"/>
    <property type="match status" value="1"/>
</dbReference>
<dbReference type="Proteomes" id="UP000559987">
    <property type="component" value="Unassembled WGS sequence"/>
</dbReference>